<dbReference type="Gene3D" id="2.130.10.10">
    <property type="entry name" value="YVTN repeat-like/Quinoprotein amine dehydrogenase"/>
    <property type="match status" value="1"/>
</dbReference>
<dbReference type="Pfam" id="PF16819">
    <property type="entry name" value="DUF5074"/>
    <property type="match status" value="1"/>
</dbReference>
<dbReference type="InterPro" id="IPR051200">
    <property type="entry name" value="Host-pathogen_enzymatic-act"/>
</dbReference>
<reference evidence="2 3" key="1">
    <citation type="submission" date="2019-07" db="EMBL/GenBank/DDBJ databases">
        <authorList>
            <person name="Qu J.-H."/>
        </authorList>
    </citation>
    <scope>NUCLEOTIDE SEQUENCE [LARGE SCALE GENOMIC DNA]</scope>
    <source>
        <strain evidence="2 3">MDT1-10-3</strain>
    </source>
</reference>
<feature type="chain" id="PRO_5024430860" description="YncE family protein" evidence="1">
    <location>
        <begin position="26"/>
        <end position="354"/>
    </location>
</feature>
<dbReference type="PANTHER" id="PTHR47197">
    <property type="entry name" value="PROTEIN NIRF"/>
    <property type="match status" value="1"/>
</dbReference>
<accession>A0A5M8QRH8</accession>
<evidence type="ECO:0000313" key="3">
    <source>
        <dbReference type="Proteomes" id="UP000323866"/>
    </source>
</evidence>
<dbReference type="InterPro" id="IPR031815">
    <property type="entry name" value="DUF5074"/>
</dbReference>
<reference evidence="2 3" key="2">
    <citation type="submission" date="2019-09" db="EMBL/GenBank/DDBJ databases">
        <title>A bacterium isolated from glacier soil.</title>
        <authorList>
            <person name="Liu Q."/>
        </authorList>
    </citation>
    <scope>NUCLEOTIDE SEQUENCE [LARGE SCALE GENOMIC DNA]</scope>
    <source>
        <strain evidence="2 3">MDT1-10-3</strain>
    </source>
</reference>
<comment type="caution">
    <text evidence="2">The sequence shown here is derived from an EMBL/GenBank/DDBJ whole genome shotgun (WGS) entry which is preliminary data.</text>
</comment>
<dbReference type="InterPro" id="IPR011964">
    <property type="entry name" value="YVTN_b-propeller_repeat"/>
</dbReference>
<dbReference type="NCBIfam" id="TIGR02276">
    <property type="entry name" value="beta_rpt_yvtn"/>
    <property type="match status" value="1"/>
</dbReference>
<evidence type="ECO:0000313" key="2">
    <source>
        <dbReference type="EMBL" id="KAA6437266.1"/>
    </source>
</evidence>
<dbReference type="PROSITE" id="PS51257">
    <property type="entry name" value="PROKAR_LIPOPROTEIN"/>
    <property type="match status" value="1"/>
</dbReference>
<feature type="signal peptide" evidence="1">
    <location>
        <begin position="1"/>
        <end position="25"/>
    </location>
</feature>
<dbReference type="SUPFAM" id="SSF63825">
    <property type="entry name" value="YWTD domain"/>
    <property type="match status" value="1"/>
</dbReference>
<evidence type="ECO:0008006" key="4">
    <source>
        <dbReference type="Google" id="ProtNLM"/>
    </source>
</evidence>
<protein>
    <recommendedName>
        <fullName evidence="4">YncE family protein</fullName>
    </recommendedName>
</protein>
<organism evidence="2 3">
    <name type="scientific">Rufibacter glacialis</name>
    <dbReference type="NCBI Taxonomy" id="1259555"/>
    <lineage>
        <taxon>Bacteria</taxon>
        <taxon>Pseudomonadati</taxon>
        <taxon>Bacteroidota</taxon>
        <taxon>Cytophagia</taxon>
        <taxon>Cytophagales</taxon>
        <taxon>Hymenobacteraceae</taxon>
        <taxon>Rufibacter</taxon>
    </lineage>
</organism>
<keyword evidence="1" id="KW-0732">Signal</keyword>
<proteinExistence type="predicted"/>
<dbReference type="InterPro" id="IPR015943">
    <property type="entry name" value="WD40/YVTN_repeat-like_dom_sf"/>
</dbReference>
<gene>
    <name evidence="2" type="ORF">FOE74_01850</name>
</gene>
<sequence length="354" mass="37913">MITMKPNSLKKYFLYLLVGSGTFLATSCEGDNEDNTPKGAYEHGVFITNEGNFGTPTAEVSYLSPDAKTLIPELFKTVNSRPLGDAAQSLTFLDDKAYIAVNNSEKIEVVNAFTFASVGVINGLKIPRYMAALHSTKAYVTEYVGYDFFGYTGTGRVSVLDLTTNTVTKTINVGLLPEGLLIHNGKLYVANSAGNTISVINTTTDVVEATITVGDSPKHLVLDANNKIWVLRGGYSSAGALIRIDPANNHALTTYTFPQGPNGAGQLTTNGAKNTLVFSYGGKIYSMATSATALPTTALINRNPYGLGVDPEKGTLYFGVGGYSTNGWVVRYQPSGTVIDSFQVRILPNGFTFR</sequence>
<evidence type="ECO:0000256" key="1">
    <source>
        <dbReference type="SAM" id="SignalP"/>
    </source>
</evidence>
<dbReference type="OrthoDB" id="9773938at2"/>
<dbReference type="PANTHER" id="PTHR47197:SF3">
    <property type="entry name" value="DIHYDRO-HEME D1 DEHYDROGENASE"/>
    <property type="match status" value="1"/>
</dbReference>
<dbReference type="Proteomes" id="UP000323866">
    <property type="component" value="Unassembled WGS sequence"/>
</dbReference>
<dbReference type="AlphaFoldDB" id="A0A5M8QRH8"/>
<dbReference type="EMBL" id="VKKZ01000010">
    <property type="protein sequence ID" value="KAA6437266.1"/>
    <property type="molecule type" value="Genomic_DNA"/>
</dbReference>
<name>A0A5M8QRH8_9BACT</name>